<dbReference type="InterPro" id="IPR019489">
    <property type="entry name" value="Clp_ATPase_C"/>
</dbReference>
<name>U2L242_TRESO</name>
<dbReference type="SUPFAM" id="SSF81923">
    <property type="entry name" value="Double Clp-N motif"/>
    <property type="match status" value="1"/>
</dbReference>
<sequence length="793" mass="87858">MEISPQLRKILSVSFSDAKYARHEFFTPEHLLSSALAFDSVRELLESCGADVATIRDCVNEYIKKNVPVSAVQGNGQSAEPVETQGFQEVMNRAVFHCASSDKQILDITDVLVSMIEEKRNYCAYSLRMGGVDKLRLIEEIGAQKLTDENQFFLDGAEAQQKFMPGMQTGDDARQDNLRNTKRTALERFCVDLTAEAKQGKIDALIGRTDEIDRTIQILCRRTKNNPLYVGDAGVGKTAIANGLAQRIAQNDVPDAINNFSIYSLDMGLLLAGTKFRGDFEDRLRKITDELMKKRHAILFIDEIHMIMGAGTSGNSTMDAANLLKPVLSSGKIRCIGSTTHEEYAKNFEKDRALARRFQKIDIKEPSPEDTLAILKGLRDKYESYHGVTYSDTALKAAVDLSVQYLPDRRLPDKAIDVIDEAGSYMKIKAKGGFARMRKAPAHTQEVSHTNELMKKPIVSTSVIKAVTAKMARVPLESVTSGEKEKLRDLADTMRSEIFGQDEAVAAVTKAVKRARAGFNNPERPEASFLFVGPTGVGKTELARSLSRTLGETLLRYDMSEYQEEYTVSRLIGSAPGYVGYEEGGQLTEDVRKNPHSIVLFDEIEKAHPKIYNVLLQVMDYGFLTDNQGRKADFRNCIIIMTSNAGAREMEKSKVGFGAENASDEGDALSEAVEKTFSPEFRNRLDGVIAFSHLGKAIVDDIAKKEIAKLAARLAQKKVKLETTPRAIAYLSEKGYSREFGARNMARTVEEEIASPLTDEVLFGKLSAGGEVRVDVSRADGSTEILTFDYGKR</sequence>
<dbReference type="GO" id="GO:0005524">
    <property type="term" value="F:ATP binding"/>
    <property type="evidence" value="ECO:0007669"/>
    <property type="project" value="UniProtKB-KW"/>
</dbReference>
<keyword evidence="3 6" id="KW-0067">ATP-binding</keyword>
<dbReference type="InterPro" id="IPR013461">
    <property type="entry name" value="ClpA"/>
</dbReference>
<feature type="domain" description="Clp R" evidence="7">
    <location>
        <begin position="1"/>
        <end position="149"/>
    </location>
</feature>
<dbReference type="InterPro" id="IPR050130">
    <property type="entry name" value="ClpA_ClpB"/>
</dbReference>
<keyword evidence="2 6" id="KW-0547">Nucleotide-binding</keyword>
<evidence type="ECO:0000259" key="7">
    <source>
        <dbReference type="PROSITE" id="PS51903"/>
    </source>
</evidence>
<dbReference type="Proteomes" id="UP000016646">
    <property type="component" value="Unassembled WGS sequence"/>
</dbReference>
<dbReference type="GO" id="GO:0016887">
    <property type="term" value="F:ATP hydrolysis activity"/>
    <property type="evidence" value="ECO:0007669"/>
    <property type="project" value="InterPro"/>
</dbReference>
<evidence type="ECO:0000313" key="9">
    <source>
        <dbReference type="EMBL" id="ERK04807.1"/>
    </source>
</evidence>
<evidence type="ECO:0000256" key="3">
    <source>
        <dbReference type="ARBA" id="ARBA00022840"/>
    </source>
</evidence>
<dbReference type="Pfam" id="PF02861">
    <property type="entry name" value="Clp_N"/>
    <property type="match status" value="1"/>
</dbReference>
<dbReference type="RefSeq" id="WP_021330346.1">
    <property type="nucleotide sequence ID" value="NZ_AUZJ01000034.1"/>
</dbReference>
<organism evidence="8 10">
    <name type="scientific">Treponema socranskii subsp. socranskii VPI DR56BR1116 = ATCC 35536</name>
    <dbReference type="NCBI Taxonomy" id="1125725"/>
    <lineage>
        <taxon>Bacteria</taxon>
        <taxon>Pseudomonadati</taxon>
        <taxon>Spirochaetota</taxon>
        <taxon>Spirochaetia</taxon>
        <taxon>Spirochaetales</taxon>
        <taxon>Treponemataceae</taxon>
        <taxon>Treponema</taxon>
    </lineage>
</organism>
<evidence type="ECO:0000313" key="8">
    <source>
        <dbReference type="EMBL" id="ERF60758.1"/>
    </source>
</evidence>
<dbReference type="InterPro" id="IPR041546">
    <property type="entry name" value="ClpA/ClpB_AAA_lid"/>
</dbReference>
<dbReference type="Pfam" id="PF07724">
    <property type="entry name" value="AAA_2"/>
    <property type="match status" value="1"/>
</dbReference>
<dbReference type="SMART" id="SM00382">
    <property type="entry name" value="AAA"/>
    <property type="match status" value="2"/>
</dbReference>
<dbReference type="EMBL" id="AVQI01000012">
    <property type="protein sequence ID" value="ERK04807.1"/>
    <property type="molecule type" value="Genomic_DNA"/>
</dbReference>
<evidence type="ECO:0000256" key="4">
    <source>
        <dbReference type="ARBA" id="ARBA00023186"/>
    </source>
</evidence>
<keyword evidence="4 6" id="KW-0143">Chaperone</keyword>
<dbReference type="Gene3D" id="1.10.8.60">
    <property type="match status" value="2"/>
</dbReference>
<dbReference type="PANTHER" id="PTHR11638:SF111">
    <property type="entry name" value="ATP-DEPENDENT CLP PROTEASE ATP-BINDING SUBUNIT CLPA"/>
    <property type="match status" value="1"/>
</dbReference>
<dbReference type="CDD" id="cd19499">
    <property type="entry name" value="RecA-like_ClpB_Hsp104-like"/>
    <property type="match status" value="1"/>
</dbReference>
<dbReference type="Pfam" id="PF10431">
    <property type="entry name" value="ClpB_D2-small"/>
    <property type="match status" value="1"/>
</dbReference>
<dbReference type="GO" id="GO:0008233">
    <property type="term" value="F:peptidase activity"/>
    <property type="evidence" value="ECO:0007669"/>
    <property type="project" value="UniProtKB-KW"/>
</dbReference>
<keyword evidence="8" id="KW-0645">Protease</keyword>
<dbReference type="SUPFAM" id="SSF52540">
    <property type="entry name" value="P-loop containing nucleoside triphosphate hydrolases"/>
    <property type="match status" value="2"/>
</dbReference>
<dbReference type="SMART" id="SM01086">
    <property type="entry name" value="ClpB_D2-small"/>
    <property type="match status" value="1"/>
</dbReference>
<dbReference type="EMBL" id="AUZJ01000034">
    <property type="protein sequence ID" value="ERF60758.1"/>
    <property type="molecule type" value="Genomic_DNA"/>
</dbReference>
<dbReference type="eggNOG" id="COG0542">
    <property type="taxonomic scope" value="Bacteria"/>
</dbReference>
<dbReference type="PRINTS" id="PR00300">
    <property type="entry name" value="CLPPROTEASEA"/>
</dbReference>
<dbReference type="Proteomes" id="UP000016412">
    <property type="component" value="Unassembled WGS sequence"/>
</dbReference>
<accession>U2L242</accession>
<comment type="similarity">
    <text evidence="6">Belongs to the ClpA/ClpB family.</text>
</comment>
<keyword evidence="8" id="KW-0378">Hydrolase</keyword>
<dbReference type="InterPro" id="IPR001270">
    <property type="entry name" value="ClpA/B"/>
</dbReference>
<comment type="caution">
    <text evidence="8">The sequence shown here is derived from an EMBL/GenBank/DDBJ whole genome shotgun (WGS) entry which is preliminary data.</text>
</comment>
<dbReference type="PROSITE" id="PS51903">
    <property type="entry name" value="CLP_R"/>
    <property type="match status" value="1"/>
</dbReference>
<keyword evidence="11" id="KW-1185">Reference proteome</keyword>
<reference evidence="10 11" key="1">
    <citation type="submission" date="2013-08" db="EMBL/GenBank/DDBJ databases">
        <authorList>
            <person name="Durkin A.S."/>
            <person name="Haft D.R."/>
            <person name="McCorrison J."/>
            <person name="Torralba M."/>
            <person name="Gillis M."/>
            <person name="Haft D.H."/>
            <person name="Methe B."/>
            <person name="Sutton G."/>
            <person name="Nelson K.E."/>
        </authorList>
    </citation>
    <scope>NUCLEOTIDE SEQUENCE [LARGE SCALE GENOMIC DNA]</scope>
    <source>
        <strain evidence="9 11">ATCC 35536</strain>
        <strain evidence="8 10">VPI DR56BR1116</strain>
    </source>
</reference>
<dbReference type="GO" id="GO:0006508">
    <property type="term" value="P:proteolysis"/>
    <property type="evidence" value="ECO:0007669"/>
    <property type="project" value="UniProtKB-KW"/>
</dbReference>
<dbReference type="InterPro" id="IPR004176">
    <property type="entry name" value="Clp_R_N"/>
</dbReference>
<dbReference type="GO" id="GO:0043335">
    <property type="term" value="P:protein unfolding"/>
    <property type="evidence" value="ECO:0007669"/>
    <property type="project" value="InterPro"/>
</dbReference>
<dbReference type="PATRIC" id="fig|1125725.3.peg.1288"/>
<dbReference type="CDD" id="cd00009">
    <property type="entry name" value="AAA"/>
    <property type="match status" value="1"/>
</dbReference>
<gene>
    <name evidence="8" type="primary">clpA</name>
    <name evidence="9" type="ORF">HMPREF0860_2229</name>
    <name evidence="8" type="ORF">HMPREF1325_2033</name>
</gene>
<dbReference type="STRING" id="1125725.HMPREF1325_2033"/>
<evidence type="ECO:0000313" key="10">
    <source>
        <dbReference type="Proteomes" id="UP000016412"/>
    </source>
</evidence>
<evidence type="ECO:0000256" key="1">
    <source>
        <dbReference type="ARBA" id="ARBA00022737"/>
    </source>
</evidence>
<evidence type="ECO:0000313" key="11">
    <source>
        <dbReference type="Proteomes" id="UP000016646"/>
    </source>
</evidence>
<evidence type="ECO:0000256" key="2">
    <source>
        <dbReference type="ARBA" id="ARBA00022741"/>
    </source>
</evidence>
<dbReference type="InterPro" id="IPR003593">
    <property type="entry name" value="AAA+_ATPase"/>
</dbReference>
<evidence type="ECO:0000256" key="5">
    <source>
        <dbReference type="PROSITE-ProRule" id="PRU01251"/>
    </source>
</evidence>
<dbReference type="OrthoDB" id="9803641at2"/>
<dbReference type="InterPro" id="IPR018368">
    <property type="entry name" value="ClpA/B_CS1"/>
</dbReference>
<dbReference type="Pfam" id="PF17871">
    <property type="entry name" value="AAA_lid_9"/>
    <property type="match status" value="1"/>
</dbReference>
<dbReference type="GO" id="GO:0005737">
    <property type="term" value="C:cytoplasm"/>
    <property type="evidence" value="ECO:0007669"/>
    <property type="project" value="TreeGrafter"/>
</dbReference>
<dbReference type="InterPro" id="IPR036628">
    <property type="entry name" value="Clp_N_dom_sf"/>
</dbReference>
<dbReference type="PROSITE" id="PS00870">
    <property type="entry name" value="CLPAB_1"/>
    <property type="match status" value="1"/>
</dbReference>
<keyword evidence="1 5" id="KW-0677">Repeat</keyword>
<dbReference type="InterPro" id="IPR027417">
    <property type="entry name" value="P-loop_NTPase"/>
</dbReference>
<dbReference type="GO" id="GO:0034605">
    <property type="term" value="P:cellular response to heat"/>
    <property type="evidence" value="ECO:0007669"/>
    <property type="project" value="TreeGrafter"/>
</dbReference>
<dbReference type="Pfam" id="PF00004">
    <property type="entry name" value="AAA"/>
    <property type="match status" value="1"/>
</dbReference>
<dbReference type="Gene3D" id="3.40.50.300">
    <property type="entry name" value="P-loop containing nucleotide triphosphate hydrolases"/>
    <property type="match status" value="2"/>
</dbReference>
<dbReference type="AlphaFoldDB" id="U2L242"/>
<dbReference type="NCBIfam" id="TIGR02639">
    <property type="entry name" value="ClpA"/>
    <property type="match status" value="1"/>
</dbReference>
<dbReference type="InterPro" id="IPR003959">
    <property type="entry name" value="ATPase_AAA_core"/>
</dbReference>
<dbReference type="FunFam" id="3.40.50.300:FF:000025">
    <property type="entry name" value="ATP-dependent Clp protease subunit"/>
    <property type="match status" value="1"/>
</dbReference>
<proteinExistence type="inferred from homology"/>
<evidence type="ECO:0000256" key="6">
    <source>
        <dbReference type="RuleBase" id="RU004432"/>
    </source>
</evidence>
<dbReference type="PROSITE" id="PS00871">
    <property type="entry name" value="CLPAB_2"/>
    <property type="match status" value="1"/>
</dbReference>
<dbReference type="InterPro" id="IPR028299">
    <property type="entry name" value="ClpA/B_CS2"/>
</dbReference>
<dbReference type="PANTHER" id="PTHR11638">
    <property type="entry name" value="ATP-DEPENDENT CLP PROTEASE"/>
    <property type="match status" value="1"/>
</dbReference>
<protein>
    <submittedName>
        <fullName evidence="8">ATP-dependent Clp protease ATP-binding subunit ClpA</fullName>
    </submittedName>
</protein>
<dbReference type="Gene3D" id="1.10.1780.10">
    <property type="entry name" value="Clp, N-terminal domain"/>
    <property type="match status" value="1"/>
</dbReference>